<proteinExistence type="predicted"/>
<evidence type="ECO:0000256" key="1">
    <source>
        <dbReference type="SAM" id="MobiDB-lite"/>
    </source>
</evidence>
<dbReference type="EMBL" id="JBCITM010000016">
    <property type="protein sequence ID" value="MEN1761497.1"/>
    <property type="molecule type" value="Genomic_DNA"/>
</dbReference>
<feature type="region of interest" description="Disordered" evidence="1">
    <location>
        <begin position="43"/>
        <end position="69"/>
    </location>
</feature>
<protein>
    <submittedName>
        <fullName evidence="2">Uncharacterized protein</fullName>
    </submittedName>
</protein>
<gene>
    <name evidence="2" type="ORF">AAIG11_13495</name>
</gene>
<dbReference type="RefSeq" id="WP_343186784.1">
    <property type="nucleotide sequence ID" value="NZ_JBCITM010000016.1"/>
</dbReference>
<evidence type="ECO:0000313" key="3">
    <source>
        <dbReference type="Proteomes" id="UP001407405"/>
    </source>
</evidence>
<keyword evidence="3" id="KW-1185">Reference proteome</keyword>
<dbReference type="Proteomes" id="UP001407405">
    <property type="component" value="Unassembled WGS sequence"/>
</dbReference>
<evidence type="ECO:0000313" key="2">
    <source>
        <dbReference type="EMBL" id="MEN1761497.1"/>
    </source>
</evidence>
<comment type="caution">
    <text evidence="2">The sequence shown here is derived from an EMBL/GenBank/DDBJ whole genome shotgun (WGS) entry which is preliminary data.</text>
</comment>
<accession>A0ABU9VWF2</accession>
<reference evidence="2 3" key="1">
    <citation type="submission" date="2024-04" db="EMBL/GenBank/DDBJ databases">
        <title>Genome sequencing and metabolic network reconstruction of aminoacids and betaine degradation by Anoxynatronum sibiricum.</title>
        <authorList>
            <person name="Detkova E.N."/>
            <person name="Boltjanskaja Y.V."/>
            <person name="Mardanov A.V."/>
            <person name="Kevbrin V."/>
        </authorList>
    </citation>
    <scope>NUCLEOTIDE SEQUENCE [LARGE SCALE GENOMIC DNA]</scope>
    <source>
        <strain evidence="2 3">Z-7981</strain>
    </source>
</reference>
<name>A0ABU9VWF2_9CLOT</name>
<feature type="compositionally biased region" description="Acidic residues" evidence="1">
    <location>
        <begin position="51"/>
        <end position="62"/>
    </location>
</feature>
<organism evidence="2 3">
    <name type="scientific">Anoxynatronum sibiricum</name>
    <dbReference type="NCBI Taxonomy" id="210623"/>
    <lineage>
        <taxon>Bacteria</taxon>
        <taxon>Bacillati</taxon>
        <taxon>Bacillota</taxon>
        <taxon>Clostridia</taxon>
        <taxon>Eubacteriales</taxon>
        <taxon>Clostridiaceae</taxon>
        <taxon>Anoxynatronum</taxon>
    </lineage>
</organism>
<sequence>MTTRHAARVQSIYKGHSPWTLALALLALVLMLTVTACGRPAGGPIDAGESPAEDMPVEEMPAEEPAPVESVEKTPAETLAALPQTIETVFLIEGMEESVVIHLFREAALPFHTYYPEDMLAETAASGEADGVRFITNYGGNPNPEAYVAVTFYHADAVVTSEDFFDLLTGDNGLLESREVEWVEKKLPEELMYDWTLREYFFMDDAYTGAIYAGQHDGRFFHIDIHYPWEYGDGLEARAHVILENFTWTDTGQSLMP</sequence>